<comment type="caution">
    <text evidence="2">The sequence shown here is derived from an EMBL/GenBank/DDBJ whole genome shotgun (WGS) entry which is preliminary data.</text>
</comment>
<dbReference type="Pfam" id="PF04149">
    <property type="entry name" value="DUF397"/>
    <property type="match status" value="1"/>
</dbReference>
<reference evidence="2" key="1">
    <citation type="journal article" date="2019" name="Microbiol. Resour. Announc.">
        <title>Draft Genomic Sequences of Streptomyces misionensis and Streptomyces albidoflavus, bacteria applied for phytopathogen biocontrol.</title>
        <authorList>
            <person name="Pylro V."/>
            <person name="Dias A."/>
            <person name="Andreote F."/>
            <person name="Varani A."/>
            <person name="Andreote C."/>
            <person name="Bernardo E."/>
            <person name="Martins T."/>
        </authorList>
    </citation>
    <scope>NUCLEOTIDE SEQUENCE [LARGE SCALE GENOMIC DNA]</scope>
    <source>
        <strain evidence="2">66</strain>
    </source>
</reference>
<dbReference type="EMBL" id="VOGW01000113">
    <property type="protein sequence ID" value="TWV42576.1"/>
    <property type="molecule type" value="Genomic_DNA"/>
</dbReference>
<dbReference type="InterPro" id="IPR007278">
    <property type="entry name" value="DUF397"/>
</dbReference>
<proteinExistence type="predicted"/>
<gene>
    <name evidence="2" type="ORF">FRZ03_19955</name>
</gene>
<evidence type="ECO:0000313" key="2">
    <source>
        <dbReference type="EMBL" id="TWV42576.1"/>
    </source>
</evidence>
<feature type="domain" description="DUF397" evidence="1">
    <location>
        <begin position="61"/>
        <end position="114"/>
    </location>
</feature>
<evidence type="ECO:0000259" key="1">
    <source>
        <dbReference type="Pfam" id="PF04149"/>
    </source>
</evidence>
<keyword evidence="3" id="KW-1185">Reference proteome</keyword>
<protein>
    <submittedName>
        <fullName evidence="2">DUF397 domain-containing protein</fullName>
    </submittedName>
</protein>
<sequence length="124" mass="13325">MPLEFRYGEGRAIASWDCTAPLHASSRRLAATRHINGIIAASGGVRVEGHSNGVPADSIKAAWVKSKKSAANGQCVELAKLPDGRVAVRNSTDPSGPALIFKKTEFEAFVHGAREREFDHLIDC</sequence>
<name>A0A5C6JM33_9ACTN</name>
<dbReference type="Proteomes" id="UP000320481">
    <property type="component" value="Unassembled WGS sequence"/>
</dbReference>
<evidence type="ECO:0000313" key="3">
    <source>
        <dbReference type="Proteomes" id="UP000320481"/>
    </source>
</evidence>
<organism evidence="2 3">
    <name type="scientific">Streptomyces misionensis</name>
    <dbReference type="NCBI Taxonomy" id="67331"/>
    <lineage>
        <taxon>Bacteria</taxon>
        <taxon>Bacillati</taxon>
        <taxon>Actinomycetota</taxon>
        <taxon>Actinomycetes</taxon>
        <taxon>Kitasatosporales</taxon>
        <taxon>Streptomycetaceae</taxon>
        <taxon>Streptomyces</taxon>
    </lineage>
</organism>
<accession>A0A5C6JM33</accession>
<dbReference type="AlphaFoldDB" id="A0A5C6JM33"/>